<dbReference type="Proteomes" id="UP000505355">
    <property type="component" value="Chromosome"/>
</dbReference>
<sequence>MKRYFLLLLPILLFSCKKNNSTSPVIGTWKETMMINMAYNAANVATAADTIPVLTTGSTYYTEFMGNGHFASYTFTGSAKTEILDGIYTYNNATKTLSQTWQAGSSNTSNNIGRMRASAGQNGNDGYIYNILSFDGNILTLSVKIPDNVYGAYDGGQTASPGYTIQIRKLIRN</sequence>
<evidence type="ECO:0000313" key="1">
    <source>
        <dbReference type="EMBL" id="QKJ29220.1"/>
    </source>
</evidence>
<dbReference type="AlphaFoldDB" id="A0A7D4UNQ5"/>
<proteinExistence type="predicted"/>
<name>A0A7D4UNQ5_9SPHI</name>
<evidence type="ECO:0008006" key="3">
    <source>
        <dbReference type="Google" id="ProtNLM"/>
    </source>
</evidence>
<organism evidence="1 2">
    <name type="scientific">Mucilaginibacter mali</name>
    <dbReference type="NCBI Taxonomy" id="2740462"/>
    <lineage>
        <taxon>Bacteria</taxon>
        <taxon>Pseudomonadati</taxon>
        <taxon>Bacteroidota</taxon>
        <taxon>Sphingobacteriia</taxon>
        <taxon>Sphingobacteriales</taxon>
        <taxon>Sphingobacteriaceae</taxon>
        <taxon>Mucilaginibacter</taxon>
    </lineage>
</organism>
<gene>
    <name evidence="1" type="ORF">HQ865_05450</name>
</gene>
<reference evidence="1 2" key="1">
    <citation type="submission" date="2020-05" db="EMBL/GenBank/DDBJ databases">
        <title>Mucilaginibacter mali sp. nov.</title>
        <authorList>
            <person name="Kim H.S."/>
            <person name="Lee K.C."/>
            <person name="Suh M.K."/>
            <person name="Kim J.-S."/>
            <person name="Han K.-I."/>
            <person name="Eom M.K."/>
            <person name="Shin Y.K."/>
            <person name="Lee J.-S."/>
        </authorList>
    </citation>
    <scope>NUCLEOTIDE SEQUENCE [LARGE SCALE GENOMIC DNA]</scope>
    <source>
        <strain evidence="1 2">G2-14</strain>
    </source>
</reference>
<protein>
    <recommendedName>
        <fullName evidence="3">Lipocalin-like domain-containing protein</fullName>
    </recommendedName>
</protein>
<dbReference type="RefSeq" id="WP_173413915.1">
    <property type="nucleotide sequence ID" value="NZ_CP054139.1"/>
</dbReference>
<dbReference type="PROSITE" id="PS51257">
    <property type="entry name" value="PROKAR_LIPOPROTEIN"/>
    <property type="match status" value="1"/>
</dbReference>
<dbReference type="KEGG" id="mmab:HQ865_05450"/>
<evidence type="ECO:0000313" key="2">
    <source>
        <dbReference type="Proteomes" id="UP000505355"/>
    </source>
</evidence>
<accession>A0A7D4UNQ5</accession>
<dbReference type="EMBL" id="CP054139">
    <property type="protein sequence ID" value="QKJ29220.1"/>
    <property type="molecule type" value="Genomic_DNA"/>
</dbReference>
<keyword evidence="2" id="KW-1185">Reference proteome</keyword>